<feature type="transmembrane region" description="Helical" evidence="5">
    <location>
        <begin position="104"/>
        <end position="120"/>
    </location>
</feature>
<evidence type="ECO:0000256" key="3">
    <source>
        <dbReference type="ARBA" id="ARBA00012528"/>
    </source>
</evidence>
<feature type="transmembrane region" description="Helical" evidence="5">
    <location>
        <begin position="20"/>
        <end position="39"/>
    </location>
</feature>
<dbReference type="GO" id="GO:0043709">
    <property type="term" value="P:cell adhesion involved in single-species biofilm formation"/>
    <property type="evidence" value="ECO:0007669"/>
    <property type="project" value="TreeGrafter"/>
</dbReference>
<dbReference type="EC" id="2.7.7.65" evidence="3"/>
<keyword evidence="5" id="KW-0812">Transmembrane</keyword>
<organism evidence="7 8">
    <name type="scientific">Halopseudomonas salegens</name>
    <dbReference type="NCBI Taxonomy" id="1434072"/>
    <lineage>
        <taxon>Bacteria</taxon>
        <taxon>Pseudomonadati</taxon>
        <taxon>Pseudomonadota</taxon>
        <taxon>Gammaproteobacteria</taxon>
        <taxon>Pseudomonadales</taxon>
        <taxon>Pseudomonadaceae</taxon>
        <taxon>Halopseudomonas</taxon>
    </lineage>
</organism>
<evidence type="ECO:0000256" key="5">
    <source>
        <dbReference type="SAM" id="Phobius"/>
    </source>
</evidence>
<dbReference type="PROSITE" id="PS50887">
    <property type="entry name" value="GGDEF"/>
    <property type="match status" value="1"/>
</dbReference>
<dbReference type="InterPro" id="IPR000160">
    <property type="entry name" value="GGDEF_dom"/>
</dbReference>
<evidence type="ECO:0000313" key="7">
    <source>
        <dbReference type="EMBL" id="SDU11691.1"/>
    </source>
</evidence>
<comment type="cofactor">
    <cofactor evidence="1">
        <name>Mg(2+)</name>
        <dbReference type="ChEBI" id="CHEBI:18420"/>
    </cofactor>
</comment>
<dbReference type="OrthoDB" id="9803824at2"/>
<keyword evidence="5" id="KW-1133">Transmembrane helix</keyword>
<evidence type="ECO:0000256" key="2">
    <source>
        <dbReference type="ARBA" id="ARBA00004533"/>
    </source>
</evidence>
<keyword evidence="8" id="KW-1185">Reference proteome</keyword>
<dbReference type="Pfam" id="PF00990">
    <property type="entry name" value="GGDEF"/>
    <property type="match status" value="1"/>
</dbReference>
<dbReference type="GO" id="GO:0052621">
    <property type="term" value="F:diguanylate cyclase activity"/>
    <property type="evidence" value="ECO:0007669"/>
    <property type="project" value="UniProtKB-EC"/>
</dbReference>
<dbReference type="Proteomes" id="UP000243924">
    <property type="component" value="Chromosome I"/>
</dbReference>
<dbReference type="CDD" id="cd01949">
    <property type="entry name" value="GGDEF"/>
    <property type="match status" value="1"/>
</dbReference>
<dbReference type="AlphaFoldDB" id="A0A1H2FWG1"/>
<dbReference type="FunFam" id="3.30.70.270:FF:000001">
    <property type="entry name" value="Diguanylate cyclase domain protein"/>
    <property type="match status" value="1"/>
</dbReference>
<feature type="transmembrane region" description="Helical" evidence="5">
    <location>
        <begin position="81"/>
        <end position="98"/>
    </location>
</feature>
<feature type="transmembrane region" description="Helical" evidence="5">
    <location>
        <begin position="127"/>
        <end position="148"/>
    </location>
</feature>
<evidence type="ECO:0000259" key="6">
    <source>
        <dbReference type="PROSITE" id="PS50887"/>
    </source>
</evidence>
<dbReference type="GO" id="GO:1902201">
    <property type="term" value="P:negative regulation of bacterial-type flagellum-dependent cell motility"/>
    <property type="evidence" value="ECO:0007669"/>
    <property type="project" value="TreeGrafter"/>
</dbReference>
<dbReference type="PANTHER" id="PTHR45138">
    <property type="entry name" value="REGULATORY COMPONENTS OF SENSORY TRANSDUCTION SYSTEM"/>
    <property type="match status" value="1"/>
</dbReference>
<dbReference type="Gene3D" id="3.30.70.270">
    <property type="match status" value="1"/>
</dbReference>
<sequence length="375" mass="42405">MTDTDTATQAKFQRLRLQRFLMAQLNYLITYVVIITTWLFGEYHGTELQALSHILIGFGTQAVFLWLLISNLNLKFRDPSMTVAQIVVATLLLTYMLVYVGELRGSMTTVYAIILLFGVFQLSRRAFVVCSGFALACFGSLIILEPMLLPEPAPVNRMLLQWFLLACFLAWVSMFCSYIRDLRERLQMRHNTLQVHQETLKGMMGQLESLATTDGLTGLLNRRTFYQEADRRLTLLTPGKTAGLAVIDLDHFKQVNDTYGHDVGDKVLKSFAQIARESLREDDLLARFGGEEFILLIHHADVDLLNQCVERIRQRFAQTRFAGLPEDYRCTLSAGLSLLGPGDRLDERIRQADQALYAAKAAGRNCSQISDAAYA</sequence>
<name>A0A1H2FWG1_9GAMM</name>
<protein>
    <recommendedName>
        <fullName evidence="3">diguanylate cyclase</fullName>
        <ecNumber evidence="3">2.7.7.65</ecNumber>
    </recommendedName>
</protein>
<feature type="domain" description="GGDEF" evidence="6">
    <location>
        <begin position="240"/>
        <end position="372"/>
    </location>
</feature>
<feature type="transmembrane region" description="Helical" evidence="5">
    <location>
        <begin position="160"/>
        <end position="179"/>
    </location>
</feature>
<dbReference type="STRING" id="1434072.SAMN05216210_1855"/>
<comment type="subcellular location">
    <subcellularLocation>
        <location evidence="2">Cell inner membrane</location>
    </subcellularLocation>
</comment>
<dbReference type="NCBIfam" id="TIGR00254">
    <property type="entry name" value="GGDEF"/>
    <property type="match status" value="1"/>
</dbReference>
<dbReference type="PANTHER" id="PTHR45138:SF9">
    <property type="entry name" value="DIGUANYLATE CYCLASE DGCM-RELATED"/>
    <property type="match status" value="1"/>
</dbReference>
<gene>
    <name evidence="7" type="ORF">SAMN05216210_1855</name>
</gene>
<evidence type="ECO:0000256" key="4">
    <source>
        <dbReference type="ARBA" id="ARBA00034247"/>
    </source>
</evidence>
<evidence type="ECO:0000256" key="1">
    <source>
        <dbReference type="ARBA" id="ARBA00001946"/>
    </source>
</evidence>
<dbReference type="SUPFAM" id="SSF55073">
    <property type="entry name" value="Nucleotide cyclase"/>
    <property type="match status" value="1"/>
</dbReference>
<dbReference type="GO" id="GO:0005886">
    <property type="term" value="C:plasma membrane"/>
    <property type="evidence" value="ECO:0007669"/>
    <property type="project" value="UniProtKB-SubCell"/>
</dbReference>
<keyword evidence="5" id="KW-0472">Membrane</keyword>
<evidence type="ECO:0000313" key="8">
    <source>
        <dbReference type="Proteomes" id="UP000243924"/>
    </source>
</evidence>
<accession>A0A1H2FWG1</accession>
<dbReference type="InterPro" id="IPR043128">
    <property type="entry name" value="Rev_trsase/Diguanyl_cyclase"/>
</dbReference>
<comment type="catalytic activity">
    <reaction evidence="4">
        <text>2 GTP = 3',3'-c-di-GMP + 2 diphosphate</text>
        <dbReference type="Rhea" id="RHEA:24898"/>
        <dbReference type="ChEBI" id="CHEBI:33019"/>
        <dbReference type="ChEBI" id="CHEBI:37565"/>
        <dbReference type="ChEBI" id="CHEBI:58805"/>
        <dbReference type="EC" id="2.7.7.65"/>
    </reaction>
</comment>
<dbReference type="InterPro" id="IPR029787">
    <property type="entry name" value="Nucleotide_cyclase"/>
</dbReference>
<proteinExistence type="predicted"/>
<reference evidence="8" key="1">
    <citation type="submission" date="2016-10" db="EMBL/GenBank/DDBJ databases">
        <authorList>
            <person name="Varghese N."/>
            <person name="Submissions S."/>
        </authorList>
    </citation>
    <scope>NUCLEOTIDE SEQUENCE [LARGE SCALE GENOMIC DNA]</scope>
    <source>
        <strain evidence="8">CECT 8338</strain>
    </source>
</reference>
<feature type="transmembrane region" description="Helical" evidence="5">
    <location>
        <begin position="51"/>
        <end position="69"/>
    </location>
</feature>
<dbReference type="RefSeq" id="WP_157719163.1">
    <property type="nucleotide sequence ID" value="NZ_LT629787.1"/>
</dbReference>
<dbReference type="EMBL" id="LT629787">
    <property type="protein sequence ID" value="SDU11691.1"/>
    <property type="molecule type" value="Genomic_DNA"/>
</dbReference>
<dbReference type="InterPro" id="IPR050469">
    <property type="entry name" value="Diguanylate_Cyclase"/>
</dbReference>
<dbReference type="SMART" id="SM00267">
    <property type="entry name" value="GGDEF"/>
    <property type="match status" value="1"/>
</dbReference>